<accession>X0SFC5</accession>
<dbReference type="AlphaFoldDB" id="X0SFC5"/>
<sequence length="130" mass="14750">MAEKEKKEEKKIIVDEDWKAEAQREKEILAAQEEAEKKKTQEEKPARGPLPQGNFAALISMLMTQALFALGLLQVKGQEKKEPDLEMAKYNIDMLETLEEKTKGNLTKEEETVLANTINELRMGYVKVAG</sequence>
<dbReference type="InterPro" id="IPR014995">
    <property type="entry name" value="DUF1844"/>
</dbReference>
<name>X0SFC5_9ZZZZ</name>
<feature type="region of interest" description="Disordered" evidence="1">
    <location>
        <begin position="32"/>
        <end position="51"/>
    </location>
</feature>
<organism evidence="2">
    <name type="scientific">marine sediment metagenome</name>
    <dbReference type="NCBI Taxonomy" id="412755"/>
    <lineage>
        <taxon>unclassified sequences</taxon>
        <taxon>metagenomes</taxon>
        <taxon>ecological metagenomes</taxon>
    </lineage>
</organism>
<reference evidence="2" key="1">
    <citation type="journal article" date="2014" name="Front. Microbiol.">
        <title>High frequency of phylogenetically diverse reductive dehalogenase-homologous genes in deep subseafloor sedimentary metagenomes.</title>
        <authorList>
            <person name="Kawai M."/>
            <person name="Futagami T."/>
            <person name="Toyoda A."/>
            <person name="Takaki Y."/>
            <person name="Nishi S."/>
            <person name="Hori S."/>
            <person name="Arai W."/>
            <person name="Tsubouchi T."/>
            <person name="Morono Y."/>
            <person name="Uchiyama I."/>
            <person name="Ito T."/>
            <person name="Fujiyama A."/>
            <person name="Inagaki F."/>
            <person name="Takami H."/>
        </authorList>
    </citation>
    <scope>NUCLEOTIDE SEQUENCE</scope>
    <source>
        <strain evidence="2">Expedition CK06-06</strain>
    </source>
</reference>
<protein>
    <recommendedName>
        <fullName evidence="3">DUF1844 domain-containing protein</fullName>
    </recommendedName>
</protein>
<evidence type="ECO:0000313" key="2">
    <source>
        <dbReference type="EMBL" id="GAF74577.1"/>
    </source>
</evidence>
<feature type="compositionally biased region" description="Basic and acidic residues" evidence="1">
    <location>
        <begin position="32"/>
        <end position="46"/>
    </location>
</feature>
<gene>
    <name evidence="2" type="ORF">S01H1_08190</name>
</gene>
<comment type="caution">
    <text evidence="2">The sequence shown here is derived from an EMBL/GenBank/DDBJ whole genome shotgun (WGS) entry which is preliminary data.</text>
</comment>
<dbReference type="Pfam" id="PF08899">
    <property type="entry name" value="DUF1844"/>
    <property type="match status" value="1"/>
</dbReference>
<evidence type="ECO:0008006" key="3">
    <source>
        <dbReference type="Google" id="ProtNLM"/>
    </source>
</evidence>
<proteinExistence type="predicted"/>
<dbReference type="EMBL" id="BARS01004203">
    <property type="protein sequence ID" value="GAF74577.1"/>
    <property type="molecule type" value="Genomic_DNA"/>
</dbReference>
<evidence type="ECO:0000256" key="1">
    <source>
        <dbReference type="SAM" id="MobiDB-lite"/>
    </source>
</evidence>